<organism evidence="10 11">
    <name type="scientific">Octopus sinensis</name>
    <name type="common">East Asian common octopus</name>
    <dbReference type="NCBI Taxonomy" id="2607531"/>
    <lineage>
        <taxon>Eukaryota</taxon>
        <taxon>Metazoa</taxon>
        <taxon>Spiralia</taxon>
        <taxon>Lophotrochozoa</taxon>
        <taxon>Mollusca</taxon>
        <taxon>Cephalopoda</taxon>
        <taxon>Coleoidea</taxon>
        <taxon>Octopodiformes</taxon>
        <taxon>Octopoda</taxon>
        <taxon>Incirrata</taxon>
        <taxon>Octopodidae</taxon>
        <taxon>Octopus</taxon>
    </lineage>
</organism>
<evidence type="ECO:0000256" key="7">
    <source>
        <dbReference type="ARBA" id="ARBA00023157"/>
    </source>
</evidence>
<feature type="transmembrane region" description="Helical" evidence="8">
    <location>
        <begin position="346"/>
        <end position="367"/>
    </location>
</feature>
<name>A0A6P7SBG6_9MOLL</name>
<feature type="transmembrane region" description="Helical" evidence="8">
    <location>
        <begin position="584"/>
        <end position="608"/>
    </location>
</feature>
<keyword evidence="6 8" id="KW-0472">Membrane</keyword>
<evidence type="ECO:0000256" key="5">
    <source>
        <dbReference type="ARBA" id="ARBA00022989"/>
    </source>
</evidence>
<evidence type="ECO:0000313" key="10">
    <source>
        <dbReference type="Proteomes" id="UP000515154"/>
    </source>
</evidence>
<evidence type="ECO:0000256" key="8">
    <source>
        <dbReference type="SAM" id="Phobius"/>
    </source>
</evidence>
<gene>
    <name evidence="11" type="primary">LOC115211018</name>
</gene>
<protein>
    <submittedName>
        <fullName evidence="11">Solute carrier organic anion transporter family member 2A1 isoform X1</fullName>
    </submittedName>
</protein>
<feature type="transmembrane region" description="Helical" evidence="8">
    <location>
        <begin position="304"/>
        <end position="326"/>
    </location>
</feature>
<dbReference type="Proteomes" id="UP000515154">
    <property type="component" value="Linkage group LG4"/>
</dbReference>
<feature type="domain" description="Kazal-like" evidence="9">
    <location>
        <begin position="424"/>
        <end position="476"/>
    </location>
</feature>
<feature type="transmembrane region" description="Helical" evidence="8">
    <location>
        <begin position="76"/>
        <end position="97"/>
    </location>
</feature>
<dbReference type="Pfam" id="PF03137">
    <property type="entry name" value="OATP"/>
    <property type="match status" value="1"/>
</dbReference>
<feature type="transmembrane region" description="Helical" evidence="8">
    <location>
        <begin position="493"/>
        <end position="517"/>
    </location>
</feature>
<reference evidence="11" key="1">
    <citation type="submission" date="2025-08" db="UniProtKB">
        <authorList>
            <consortium name="RefSeq"/>
        </authorList>
    </citation>
    <scope>IDENTIFICATION</scope>
</reference>
<feature type="transmembrane region" description="Helical" evidence="8">
    <location>
        <begin position="37"/>
        <end position="56"/>
    </location>
</feature>
<sequence length="621" mass="69455">MKIAREDSHLLSSKPSRIKCCLPLDEEEPFFHSCSSMVVFTSFLGLNSLMLLSVNIYTASQITTLERHFNLRSSYIGFLFIANQIGSILSLIAFIYMSKDLHRPTFLAFSGIFSGIGFLICALPYFMTSVPKHDSNHSTNLVSTLSSTLSNSRVPCSHEYDQQSKHADIVGYYIMLAAMIFIGICRGPTEPISIVHIDDNVPPVSFSCYMTLAGPLSVVSSSLVSILGSFVSRVYITLRATKLNPSDADWVGAWWLGFVILGIMIIFFSLPLFIYPRQNPYECTKSIPLKEKFNSIFTQFRNPVLMGLTLNTCIMALNVCGSVAFIPKYIETQYNWPTWKTNLCLGTIAIFMTTLGSGICSSITTYGEMDTRCCMRISVALQFLEMVVVCMCLNRYCGEETFVTTYRKNNDTILRVKTEANVQSSITIYCLEHECPDDEYIPVCGENGMSFKSPCSAGCSYDDLKQEKYFNCTCAGTNQFAIHGRCLTHCDGAIYTMVLLALRCFLIGAILSAMASVKVSCISKTDRTVAMSIMTLFSSLFGFLPSPFLFAYLVDSTCIQWNRQHCGEKGSCYLYNLQEFHVKYFSLQSALSMLCFIFLLVAACFGLNSEKYLPKETKITD</sequence>
<dbReference type="AlphaFoldDB" id="A0A6P7SBG6"/>
<feature type="transmembrane region" description="Helical" evidence="8">
    <location>
        <begin position="252"/>
        <end position="275"/>
    </location>
</feature>
<evidence type="ECO:0000256" key="1">
    <source>
        <dbReference type="ARBA" id="ARBA00004651"/>
    </source>
</evidence>
<dbReference type="KEGG" id="osn:115211018"/>
<dbReference type="SUPFAM" id="SSF103473">
    <property type="entry name" value="MFS general substrate transporter"/>
    <property type="match status" value="1"/>
</dbReference>
<dbReference type="InterPro" id="IPR002350">
    <property type="entry name" value="Kazal_dom"/>
</dbReference>
<dbReference type="SUPFAM" id="SSF100895">
    <property type="entry name" value="Kazal-type serine protease inhibitors"/>
    <property type="match status" value="1"/>
</dbReference>
<evidence type="ECO:0000256" key="4">
    <source>
        <dbReference type="ARBA" id="ARBA00022692"/>
    </source>
</evidence>
<accession>A0A6P7SBG6</accession>
<dbReference type="InterPro" id="IPR036259">
    <property type="entry name" value="MFS_trans_sf"/>
</dbReference>
<dbReference type="GO" id="GO:0016323">
    <property type="term" value="C:basolateral plasma membrane"/>
    <property type="evidence" value="ECO:0007669"/>
    <property type="project" value="TreeGrafter"/>
</dbReference>
<comment type="similarity">
    <text evidence="2">Belongs to the organo anion transporter (TC 2.A.60) family.</text>
</comment>
<evidence type="ECO:0000256" key="6">
    <source>
        <dbReference type="ARBA" id="ARBA00023136"/>
    </source>
</evidence>
<keyword evidence="7" id="KW-1015">Disulfide bond</keyword>
<dbReference type="PANTHER" id="PTHR11388:SF157">
    <property type="entry name" value="SOLUTE CARRIER ORGANIC ANION TRANSPORTER FAMILY MEMBER 2A1-LIKE"/>
    <property type="match status" value="1"/>
</dbReference>
<feature type="transmembrane region" description="Helical" evidence="8">
    <location>
        <begin position="169"/>
        <end position="185"/>
    </location>
</feature>
<evidence type="ECO:0000313" key="11">
    <source>
        <dbReference type="RefSeq" id="XP_029635724.1"/>
    </source>
</evidence>
<evidence type="ECO:0000259" key="9">
    <source>
        <dbReference type="PROSITE" id="PS51465"/>
    </source>
</evidence>
<dbReference type="PANTHER" id="PTHR11388">
    <property type="entry name" value="ORGANIC ANION TRANSPORTER"/>
    <property type="match status" value="1"/>
</dbReference>
<keyword evidence="3" id="KW-1003">Cell membrane</keyword>
<comment type="subcellular location">
    <subcellularLocation>
        <location evidence="1">Cell membrane</location>
        <topology evidence="1">Multi-pass membrane protein</topology>
    </subcellularLocation>
</comment>
<dbReference type="RefSeq" id="XP_029635724.1">
    <property type="nucleotide sequence ID" value="XM_029779864.2"/>
</dbReference>
<feature type="transmembrane region" description="Helical" evidence="8">
    <location>
        <begin position="379"/>
        <end position="396"/>
    </location>
</feature>
<keyword evidence="4 8" id="KW-0812">Transmembrane</keyword>
<dbReference type="InterPro" id="IPR004156">
    <property type="entry name" value="OATP"/>
</dbReference>
<feature type="transmembrane region" description="Helical" evidence="8">
    <location>
        <begin position="529"/>
        <end position="554"/>
    </location>
</feature>
<dbReference type="Gene3D" id="1.20.1250.20">
    <property type="entry name" value="MFS general substrate transporter like domains"/>
    <property type="match status" value="1"/>
</dbReference>
<evidence type="ECO:0000256" key="2">
    <source>
        <dbReference type="ARBA" id="ARBA00009657"/>
    </source>
</evidence>
<dbReference type="GO" id="GO:0015347">
    <property type="term" value="F:sodium-independent organic anion transmembrane transporter activity"/>
    <property type="evidence" value="ECO:0007669"/>
    <property type="project" value="TreeGrafter"/>
</dbReference>
<dbReference type="Pfam" id="PF07648">
    <property type="entry name" value="Kazal_2"/>
    <property type="match status" value="1"/>
</dbReference>
<dbReference type="GO" id="GO:0043252">
    <property type="term" value="P:sodium-independent organic anion transport"/>
    <property type="evidence" value="ECO:0007669"/>
    <property type="project" value="TreeGrafter"/>
</dbReference>
<proteinExistence type="inferred from homology"/>
<keyword evidence="5 8" id="KW-1133">Transmembrane helix</keyword>
<dbReference type="PROSITE" id="PS51465">
    <property type="entry name" value="KAZAL_2"/>
    <property type="match status" value="1"/>
</dbReference>
<evidence type="ECO:0000256" key="3">
    <source>
        <dbReference type="ARBA" id="ARBA00022475"/>
    </source>
</evidence>
<dbReference type="InterPro" id="IPR036058">
    <property type="entry name" value="Kazal_dom_sf"/>
</dbReference>
<feature type="transmembrane region" description="Helical" evidence="8">
    <location>
        <begin position="106"/>
        <end position="127"/>
    </location>
</feature>
<keyword evidence="10" id="KW-1185">Reference proteome</keyword>
<feature type="transmembrane region" description="Helical" evidence="8">
    <location>
        <begin position="206"/>
        <end position="232"/>
    </location>
</feature>